<comment type="caution">
    <text evidence="2">The sequence shown here is derived from an EMBL/GenBank/DDBJ whole genome shotgun (WGS) entry which is preliminary data.</text>
</comment>
<reference evidence="2 3" key="1">
    <citation type="submission" date="2019-12" db="EMBL/GenBank/DDBJ databases">
        <title>Paenibacillus sp. nov., an endophytic bacterium isolated from the stem of Dendrobium.</title>
        <authorList>
            <person name="Zhao R."/>
        </authorList>
    </citation>
    <scope>NUCLEOTIDE SEQUENCE [LARGE SCALE GENOMIC DNA]</scope>
    <source>
        <strain evidence="2 3">HJL G12</strain>
    </source>
</reference>
<dbReference type="Proteomes" id="UP000460318">
    <property type="component" value="Unassembled WGS sequence"/>
</dbReference>
<organism evidence="2 3">
    <name type="scientific">Paenibacillus dendrobii</name>
    <dbReference type="NCBI Taxonomy" id="2691084"/>
    <lineage>
        <taxon>Bacteria</taxon>
        <taxon>Bacillati</taxon>
        <taxon>Bacillota</taxon>
        <taxon>Bacilli</taxon>
        <taxon>Bacillales</taxon>
        <taxon>Paenibacillaceae</taxon>
        <taxon>Paenibacillus</taxon>
    </lineage>
</organism>
<evidence type="ECO:0000313" key="3">
    <source>
        <dbReference type="Proteomes" id="UP000460318"/>
    </source>
</evidence>
<name>A0A7X3LHX3_9BACL</name>
<gene>
    <name evidence="2" type="ORF">GRF59_18060</name>
</gene>
<feature type="transmembrane region" description="Helical" evidence="1">
    <location>
        <begin position="12"/>
        <end position="34"/>
    </location>
</feature>
<proteinExistence type="predicted"/>
<accession>A0A7X3LHX3</accession>
<dbReference type="InterPro" id="IPR009229">
    <property type="entry name" value="AgrD"/>
</dbReference>
<keyword evidence="1" id="KW-0472">Membrane</keyword>
<keyword evidence="1" id="KW-0812">Transmembrane</keyword>
<keyword evidence="1" id="KW-1133">Transmembrane helix</keyword>
<dbReference type="EMBL" id="WUBI01000002">
    <property type="protein sequence ID" value="MWV45532.1"/>
    <property type="molecule type" value="Genomic_DNA"/>
</dbReference>
<protein>
    <submittedName>
        <fullName evidence="2">Cyclic lactone autoinducer peptide</fullName>
    </submittedName>
</protein>
<dbReference type="RefSeq" id="WP_160499074.1">
    <property type="nucleotide sequence ID" value="NZ_WUBI01000002.1"/>
</dbReference>
<dbReference type="NCBIfam" id="TIGR04223">
    <property type="entry name" value="quorum_AgrD"/>
    <property type="match status" value="1"/>
</dbReference>
<keyword evidence="3" id="KW-1185">Reference proteome</keyword>
<evidence type="ECO:0000313" key="2">
    <source>
        <dbReference type="EMBL" id="MWV45532.1"/>
    </source>
</evidence>
<sequence>MNIALIKRLPWKVISLLAFAFVLLRINTMCWWIAHEPEMPEEVKKMKSF</sequence>
<dbReference type="AlphaFoldDB" id="A0A7X3LHX3"/>
<evidence type="ECO:0000256" key="1">
    <source>
        <dbReference type="SAM" id="Phobius"/>
    </source>
</evidence>